<dbReference type="Proteomes" id="UP000234681">
    <property type="component" value="Chromosome 5"/>
</dbReference>
<evidence type="ECO:0000313" key="4">
    <source>
        <dbReference type="Proteomes" id="UP000234681"/>
    </source>
</evidence>
<dbReference type="PANTHER" id="PTHR22935:SF95">
    <property type="entry name" value="BETA-LACTAMASE-LIKE 1-RELATED"/>
    <property type="match status" value="1"/>
</dbReference>
<feature type="compositionally biased region" description="Polar residues" evidence="1">
    <location>
        <begin position="125"/>
        <end position="139"/>
    </location>
</feature>
<evidence type="ECO:0000256" key="2">
    <source>
        <dbReference type="SAM" id="Phobius"/>
    </source>
</evidence>
<organism evidence="3 4">
    <name type="scientific">Rattus norvegicus</name>
    <name type="common">Rat</name>
    <dbReference type="NCBI Taxonomy" id="10116"/>
    <lineage>
        <taxon>Eukaryota</taxon>
        <taxon>Metazoa</taxon>
        <taxon>Chordata</taxon>
        <taxon>Craniata</taxon>
        <taxon>Vertebrata</taxon>
        <taxon>Euteleostomi</taxon>
        <taxon>Mammalia</taxon>
        <taxon>Eutheria</taxon>
        <taxon>Euarchontoglires</taxon>
        <taxon>Glires</taxon>
        <taxon>Rodentia</taxon>
        <taxon>Myomorpha</taxon>
        <taxon>Muroidea</taxon>
        <taxon>Muridae</taxon>
        <taxon>Murinae</taxon>
        <taxon>Rattus</taxon>
    </lineage>
</organism>
<keyword evidence="2" id="KW-0472">Membrane</keyword>
<keyword evidence="2" id="KW-1133">Transmembrane helix</keyword>
<dbReference type="AlphaFoldDB" id="A6ITB9"/>
<feature type="transmembrane region" description="Helical" evidence="2">
    <location>
        <begin position="20"/>
        <end position="43"/>
    </location>
</feature>
<gene>
    <name evidence="3" type="primary">RGD1561426_predicted</name>
    <name evidence="3" type="ORF">rCG_31091</name>
</gene>
<name>A6ITB9_RAT</name>
<dbReference type="InterPro" id="IPR051478">
    <property type="entry name" value="Beta-lactamase-like_AB/R"/>
</dbReference>
<dbReference type="PANTHER" id="PTHR22935">
    <property type="entry name" value="PENICILLIN-BINDING PROTEIN"/>
    <property type="match status" value="1"/>
</dbReference>
<evidence type="ECO:0000256" key="1">
    <source>
        <dbReference type="SAM" id="MobiDB-lite"/>
    </source>
</evidence>
<dbReference type="EMBL" id="CH473968">
    <property type="protein sequence ID" value="EDL80820.1"/>
    <property type="molecule type" value="Genomic_DNA"/>
</dbReference>
<feature type="non-terminal residue" evidence="3">
    <location>
        <position position="139"/>
    </location>
</feature>
<protein>
    <submittedName>
        <fullName evidence="3">RGD1561426 (Predicted)</fullName>
    </submittedName>
</protein>
<reference evidence="4" key="1">
    <citation type="submission" date="2005-09" db="EMBL/GenBank/DDBJ databases">
        <authorList>
            <person name="Mural R.J."/>
            <person name="Li P.W."/>
            <person name="Adams M.D."/>
            <person name="Amanatides P.G."/>
            <person name="Baden-Tillson H."/>
            <person name="Barnstead M."/>
            <person name="Chin S.H."/>
            <person name="Dew I."/>
            <person name="Evans C.A."/>
            <person name="Ferriera S."/>
            <person name="Flanigan M."/>
            <person name="Fosler C."/>
            <person name="Glodek A."/>
            <person name="Gu Z."/>
            <person name="Holt R.A."/>
            <person name="Jennings D."/>
            <person name="Kraft C.L."/>
            <person name="Lu F."/>
            <person name="Nguyen T."/>
            <person name="Nusskern D.R."/>
            <person name="Pfannkoch C.M."/>
            <person name="Sitter C."/>
            <person name="Sutton G.G."/>
            <person name="Venter J.C."/>
            <person name="Wang Z."/>
            <person name="Woodage T."/>
            <person name="Zheng X.H."/>
            <person name="Zhong F."/>
        </authorList>
    </citation>
    <scope>NUCLEOTIDE SEQUENCE [LARGE SCALE GENOMIC DNA]</scope>
    <source>
        <strain>BN</strain>
        <strain evidence="4">Sprague-Dawley</strain>
    </source>
</reference>
<sequence>MKTRARQQPHLLKGKKKWLLWALSGFLFLFSVTMTGCFLWQYYLPKLQNGSSKSEVPPAQVRMCPRLPELVPLAHPLPVLKEALEKVDGILRKAMLAPGLAAMSALVIHNDTVLWTGNFGRKNGSDPNSGTPNEHTMYR</sequence>
<evidence type="ECO:0000313" key="3">
    <source>
        <dbReference type="EMBL" id="EDL80820.1"/>
    </source>
</evidence>
<accession>A6ITB9</accession>
<keyword evidence="2" id="KW-0812">Transmembrane</keyword>
<proteinExistence type="predicted"/>
<feature type="region of interest" description="Disordered" evidence="1">
    <location>
        <begin position="119"/>
        <end position="139"/>
    </location>
</feature>